<sequence length="412" mass="48953">MESSEISTLYQQLASSEAALYNKSFNPNVCHVCKFKSREGYKTCEICETNLYCSLEHKMEDQLYHRQICQAIRDVETNHLHLYRLCKEQEEWINLRKECLRLIKEKLSRDLEPYEVQMIMFKQSCFICHIQCNLSTCTTCYSINYCPNHKENFKHFDHVSNCKDLKLCLNIDIALRYNSPSPRKFIDFPEKGKPFVDMDSFLTNYLANVEFEKYFYSDYVSGPLTLYYGMYVGDLNFLGILSYFTVLIIAANFLDKEYSPAWELFMHIFNKIENLTIILIGPELQNKYYDITTCNRKCLSFCKRKKLNFECYHMSYYEYVNSTFYRQPNVIVGYQTDFNDWEETSLSNCPLFLTTKSKLKANQNINKLQKVSNTHLNIIYHEENTFSSKRPYKDFETNGVFYRNKFLTVCTN</sequence>
<organism evidence="5 6">
    <name type="scientific">Dinoponera quadriceps</name>
    <name type="common">South American ant</name>
    <dbReference type="NCBI Taxonomy" id="609295"/>
    <lineage>
        <taxon>Eukaryota</taxon>
        <taxon>Metazoa</taxon>
        <taxon>Ecdysozoa</taxon>
        <taxon>Arthropoda</taxon>
        <taxon>Hexapoda</taxon>
        <taxon>Insecta</taxon>
        <taxon>Pterygota</taxon>
        <taxon>Neoptera</taxon>
        <taxon>Endopterygota</taxon>
        <taxon>Hymenoptera</taxon>
        <taxon>Apocrita</taxon>
        <taxon>Aculeata</taxon>
        <taxon>Formicoidea</taxon>
        <taxon>Formicidae</taxon>
        <taxon>Ponerinae</taxon>
        <taxon>Ponerini</taxon>
        <taxon>Dinoponera</taxon>
    </lineage>
</organism>
<reference evidence="6" key="1">
    <citation type="submission" date="2025-08" db="UniProtKB">
        <authorList>
            <consortium name="RefSeq"/>
        </authorList>
    </citation>
    <scope>IDENTIFICATION</scope>
</reference>
<evidence type="ECO:0000259" key="4">
    <source>
        <dbReference type="PROSITE" id="PS50006"/>
    </source>
</evidence>
<dbReference type="Pfam" id="PF20179">
    <property type="entry name" value="MSS51_C"/>
    <property type="match status" value="1"/>
</dbReference>
<dbReference type="RefSeq" id="XP_014477572.1">
    <property type="nucleotide sequence ID" value="XM_014622086.1"/>
</dbReference>
<dbReference type="InterPro" id="IPR000253">
    <property type="entry name" value="FHA_dom"/>
</dbReference>
<keyword evidence="3" id="KW-0862">Zinc</keyword>
<keyword evidence="5" id="KW-1185">Reference proteome</keyword>
<accession>A0A6P3XH80</accession>
<dbReference type="KEGG" id="dqu:106745998"/>
<evidence type="ECO:0000256" key="1">
    <source>
        <dbReference type="ARBA" id="ARBA00022723"/>
    </source>
</evidence>
<dbReference type="PANTHER" id="PTHR28069:SF2">
    <property type="entry name" value="GH20023P"/>
    <property type="match status" value="1"/>
</dbReference>
<keyword evidence="2" id="KW-0863">Zinc-finger</keyword>
<feature type="domain" description="FHA" evidence="4">
    <location>
        <begin position="330"/>
        <end position="407"/>
    </location>
</feature>
<dbReference type="GeneID" id="106745998"/>
<dbReference type="Proteomes" id="UP000515204">
    <property type="component" value="Unplaced"/>
</dbReference>
<dbReference type="PANTHER" id="PTHR28069">
    <property type="entry name" value="GH20023P"/>
    <property type="match status" value="1"/>
</dbReference>
<evidence type="ECO:0000256" key="3">
    <source>
        <dbReference type="ARBA" id="ARBA00022833"/>
    </source>
</evidence>
<dbReference type="InterPro" id="IPR046824">
    <property type="entry name" value="Mss51-like_C"/>
</dbReference>
<dbReference type="PROSITE" id="PS01360">
    <property type="entry name" value="ZF_MYND_1"/>
    <property type="match status" value="1"/>
</dbReference>
<dbReference type="AlphaFoldDB" id="A0A6P3XH80"/>
<proteinExistence type="predicted"/>
<dbReference type="PROSITE" id="PS50006">
    <property type="entry name" value="FHA_DOMAIN"/>
    <property type="match status" value="1"/>
</dbReference>
<dbReference type="Gene3D" id="6.10.140.2220">
    <property type="match status" value="1"/>
</dbReference>
<gene>
    <name evidence="6" type="primary">LOC106745998</name>
</gene>
<evidence type="ECO:0000313" key="5">
    <source>
        <dbReference type="Proteomes" id="UP000515204"/>
    </source>
</evidence>
<dbReference type="InterPro" id="IPR002893">
    <property type="entry name" value="Znf_MYND"/>
</dbReference>
<dbReference type="SUPFAM" id="SSF144232">
    <property type="entry name" value="HIT/MYND zinc finger-like"/>
    <property type="match status" value="1"/>
</dbReference>
<dbReference type="GO" id="GO:0008270">
    <property type="term" value="F:zinc ion binding"/>
    <property type="evidence" value="ECO:0007669"/>
    <property type="project" value="UniProtKB-KW"/>
</dbReference>
<evidence type="ECO:0000313" key="6">
    <source>
        <dbReference type="RefSeq" id="XP_014477572.1"/>
    </source>
</evidence>
<keyword evidence="1" id="KW-0479">Metal-binding</keyword>
<dbReference type="OrthoDB" id="5282002at2759"/>
<evidence type="ECO:0000256" key="2">
    <source>
        <dbReference type="ARBA" id="ARBA00022771"/>
    </source>
</evidence>
<protein>
    <submittedName>
        <fullName evidence="6">Uncharacterized protein LOC106745998</fullName>
    </submittedName>
</protein>
<name>A0A6P3XH80_DINQU</name>